<proteinExistence type="inferred from homology"/>
<feature type="binding site" evidence="9">
    <location>
        <position position="193"/>
    </location>
    <ligand>
        <name>FMN</name>
        <dbReference type="ChEBI" id="CHEBI:58210"/>
    </ligand>
</feature>
<name>C0QLB7_DESAH</name>
<evidence type="ECO:0000256" key="9">
    <source>
        <dbReference type="PIRSR" id="PIRSR006621-2"/>
    </source>
</evidence>
<keyword evidence="3 7" id="KW-0288">FMN</keyword>
<dbReference type="KEGG" id="dat:HRM2_10910"/>
<keyword evidence="4 7" id="KW-0819">tRNA processing</keyword>
<gene>
    <name evidence="11" type="ordered locus">HRM2_10910</name>
</gene>
<comment type="similarity">
    <text evidence="7">Belongs to the dus family.</text>
</comment>
<evidence type="ECO:0000256" key="4">
    <source>
        <dbReference type="ARBA" id="ARBA00022694"/>
    </source>
</evidence>
<dbReference type="CDD" id="cd02801">
    <property type="entry name" value="DUS_like_FMN"/>
    <property type="match status" value="1"/>
</dbReference>
<keyword evidence="6 7" id="KW-0560">Oxidoreductase</keyword>
<dbReference type="InterPro" id="IPR035587">
    <property type="entry name" value="DUS-like_FMN-bd"/>
</dbReference>
<organism evidence="11 12">
    <name type="scientific">Desulforapulum autotrophicum (strain ATCC 43914 / DSM 3382 / VKM B-1955 / HRM2)</name>
    <name type="common">Desulfobacterium autotrophicum</name>
    <dbReference type="NCBI Taxonomy" id="177437"/>
    <lineage>
        <taxon>Bacteria</taxon>
        <taxon>Pseudomonadati</taxon>
        <taxon>Thermodesulfobacteriota</taxon>
        <taxon>Desulfobacteria</taxon>
        <taxon>Desulfobacterales</taxon>
        <taxon>Desulfobacteraceae</taxon>
        <taxon>Desulforapulum</taxon>
    </lineage>
</organism>
<evidence type="ECO:0000256" key="7">
    <source>
        <dbReference type="PIRNR" id="PIRNR006621"/>
    </source>
</evidence>
<dbReference type="HOGENOM" id="CLU_013299_0_3_7"/>
<dbReference type="PROSITE" id="PS01136">
    <property type="entry name" value="UPF0034"/>
    <property type="match status" value="1"/>
</dbReference>
<dbReference type="PIRSF" id="PIRSF006621">
    <property type="entry name" value="Dus"/>
    <property type="match status" value="1"/>
</dbReference>
<dbReference type="Proteomes" id="UP000000442">
    <property type="component" value="Chromosome"/>
</dbReference>
<keyword evidence="12" id="KW-1185">Reference proteome</keyword>
<dbReference type="AlphaFoldDB" id="C0QLB7"/>
<keyword evidence="5" id="KW-0521">NADP</keyword>
<dbReference type="Gene3D" id="3.20.20.70">
    <property type="entry name" value="Aldolase class I"/>
    <property type="match status" value="1"/>
</dbReference>
<sequence>MKEKQQNNGAGYETCPPGIAQGITIGKKAVSNRLFLAPMAGLGHVAFRELVAEFGGYGLLFTGMCSAKALPHENPATSPVFKWRKQELATLVCQIFGPDPQSMAAAAQRIEAEGFFGVDLNFGCSVAAICKRGCGAEILKTPDLAVEILARVRASVSIPVFVKFRTGWINDPRPAIDLAKRFEDNGADALVFHPRVAPDRRSRPPRWEQISLIKEAVTIPVFGNGNVFDANDLSTVVKQTGCDGIAIGRMAVSRPWIFAQWTKGFTPTIGTYHHTAIRMTELLAKHHGERFAVKLYKKFIPYFSASFRFGHSICKELLKADTMDELRDNINGVFERDPEIIARPNLNLFL</sequence>
<keyword evidence="9" id="KW-0547">Nucleotide-binding</keyword>
<feature type="binding site" evidence="9">
    <location>
        <begin position="38"/>
        <end position="40"/>
    </location>
    <ligand>
        <name>FMN</name>
        <dbReference type="ChEBI" id="CHEBI:58210"/>
    </ligand>
</feature>
<evidence type="ECO:0000256" key="3">
    <source>
        <dbReference type="ARBA" id="ARBA00022643"/>
    </source>
</evidence>
<feature type="binding site" evidence="9">
    <location>
        <position position="163"/>
    </location>
    <ligand>
        <name>FMN</name>
        <dbReference type="ChEBI" id="CHEBI:58210"/>
    </ligand>
</feature>
<dbReference type="STRING" id="177437.HRM2_10910"/>
<dbReference type="EMBL" id="CP001087">
    <property type="protein sequence ID" value="ACN14203.1"/>
    <property type="molecule type" value="Genomic_DNA"/>
</dbReference>
<feature type="active site" description="Proton donor" evidence="8">
    <location>
        <position position="124"/>
    </location>
</feature>
<dbReference type="GO" id="GO:0050660">
    <property type="term" value="F:flavin adenine dinucleotide binding"/>
    <property type="evidence" value="ECO:0007669"/>
    <property type="project" value="InterPro"/>
</dbReference>
<evidence type="ECO:0000256" key="6">
    <source>
        <dbReference type="ARBA" id="ARBA00023002"/>
    </source>
</evidence>
<evidence type="ECO:0000313" key="12">
    <source>
        <dbReference type="Proteomes" id="UP000000442"/>
    </source>
</evidence>
<accession>C0QLB7</accession>
<dbReference type="PANTHER" id="PTHR45846:SF1">
    <property type="entry name" value="TRNA-DIHYDROURIDINE(47) SYNTHASE [NAD(P)(+)]-LIKE"/>
    <property type="match status" value="1"/>
</dbReference>
<dbReference type="OrthoDB" id="9764501at2"/>
<dbReference type="eggNOG" id="COG0042">
    <property type="taxonomic scope" value="Bacteria"/>
</dbReference>
<dbReference type="PANTHER" id="PTHR45846">
    <property type="entry name" value="TRNA-DIHYDROURIDINE(47) SYNTHASE [NAD(P)(+)]-LIKE"/>
    <property type="match status" value="1"/>
</dbReference>
<feature type="binding site" evidence="9">
    <location>
        <position position="94"/>
    </location>
    <ligand>
        <name>FMN</name>
        <dbReference type="ChEBI" id="CHEBI:58210"/>
    </ligand>
</feature>
<protein>
    <recommendedName>
        <fullName evidence="7">tRNA-dihydrouridine synthase</fullName>
        <ecNumber evidence="7">1.3.1.-</ecNumber>
    </recommendedName>
</protein>
<evidence type="ECO:0000256" key="1">
    <source>
        <dbReference type="ARBA" id="ARBA00001917"/>
    </source>
</evidence>
<evidence type="ECO:0000256" key="5">
    <source>
        <dbReference type="ARBA" id="ARBA00022857"/>
    </source>
</evidence>
<feature type="binding site" evidence="9">
    <location>
        <begin position="248"/>
        <end position="249"/>
    </location>
    <ligand>
        <name>FMN</name>
        <dbReference type="ChEBI" id="CHEBI:58210"/>
    </ligand>
</feature>
<feature type="domain" description="DUS-like FMN-binding" evidence="10">
    <location>
        <begin position="36"/>
        <end position="286"/>
    </location>
</feature>
<keyword evidence="2 7" id="KW-0285">Flavoprotein</keyword>
<evidence type="ECO:0000256" key="2">
    <source>
        <dbReference type="ARBA" id="ARBA00022630"/>
    </source>
</evidence>
<dbReference type="GO" id="GO:0003723">
    <property type="term" value="F:RNA binding"/>
    <property type="evidence" value="ECO:0007669"/>
    <property type="project" value="TreeGrafter"/>
</dbReference>
<dbReference type="Pfam" id="PF01207">
    <property type="entry name" value="Dus"/>
    <property type="match status" value="1"/>
</dbReference>
<evidence type="ECO:0000313" key="11">
    <source>
        <dbReference type="EMBL" id="ACN14203.1"/>
    </source>
</evidence>
<dbReference type="InterPro" id="IPR018517">
    <property type="entry name" value="tRNA_hU_synthase_CS"/>
</dbReference>
<reference evidence="11 12" key="1">
    <citation type="journal article" date="2009" name="Environ. Microbiol.">
        <title>Genome sequence of Desulfobacterium autotrophicum HRM2, a marine sulfate reducer oxidizing organic carbon completely to carbon dioxide.</title>
        <authorList>
            <person name="Strittmatter A.W."/>
            <person name="Liesegang H."/>
            <person name="Rabus R."/>
            <person name="Decker I."/>
            <person name="Amann J."/>
            <person name="Andres S."/>
            <person name="Henne A."/>
            <person name="Fricke W.F."/>
            <person name="Martinez-Arias R."/>
            <person name="Bartels D."/>
            <person name="Goesmann A."/>
            <person name="Krause L."/>
            <person name="Puehler A."/>
            <person name="Klenk H.P."/>
            <person name="Richter M."/>
            <person name="Schuler M."/>
            <person name="Gloeckner F.O."/>
            <person name="Meyerdierks A."/>
            <person name="Gottschalk G."/>
            <person name="Amann R."/>
        </authorList>
    </citation>
    <scope>NUCLEOTIDE SEQUENCE [LARGE SCALE GENOMIC DNA]</scope>
    <source>
        <strain evidence="12">ATCC 43914 / DSM 3382 / HRM2</strain>
    </source>
</reference>
<comment type="function">
    <text evidence="7">Catalyzes the synthesis of 5,6-dihydrouridine (D), a modified base found in the D-loop of most tRNAs, via the reduction of the C5-C6 double bond in target uridines.</text>
</comment>
<dbReference type="RefSeq" id="WP_015902992.1">
    <property type="nucleotide sequence ID" value="NC_012108.1"/>
</dbReference>
<dbReference type="GO" id="GO:0017150">
    <property type="term" value="F:tRNA dihydrouridine synthase activity"/>
    <property type="evidence" value="ECO:0007669"/>
    <property type="project" value="InterPro"/>
</dbReference>
<dbReference type="InterPro" id="IPR013785">
    <property type="entry name" value="Aldolase_TIM"/>
</dbReference>
<evidence type="ECO:0000256" key="8">
    <source>
        <dbReference type="PIRSR" id="PIRSR006621-1"/>
    </source>
</evidence>
<dbReference type="EC" id="1.3.1.-" evidence="7"/>
<comment type="cofactor">
    <cofactor evidence="1 7 9">
        <name>FMN</name>
        <dbReference type="ChEBI" id="CHEBI:58210"/>
    </cofactor>
</comment>
<evidence type="ECO:0000259" key="10">
    <source>
        <dbReference type="Pfam" id="PF01207"/>
    </source>
</evidence>
<dbReference type="SUPFAM" id="SSF51395">
    <property type="entry name" value="FMN-linked oxidoreductases"/>
    <property type="match status" value="1"/>
</dbReference>
<dbReference type="InterPro" id="IPR001269">
    <property type="entry name" value="DUS_fam"/>
</dbReference>